<feature type="compositionally biased region" description="Basic and acidic residues" evidence="1">
    <location>
        <begin position="71"/>
        <end position="87"/>
    </location>
</feature>
<feature type="non-terminal residue" evidence="2">
    <location>
        <position position="1"/>
    </location>
</feature>
<feature type="compositionally biased region" description="Acidic residues" evidence="1">
    <location>
        <begin position="31"/>
        <end position="55"/>
    </location>
</feature>
<evidence type="ECO:0000256" key="1">
    <source>
        <dbReference type="SAM" id="MobiDB-lite"/>
    </source>
</evidence>
<reference evidence="2" key="1">
    <citation type="journal article" date="2019" name="Sci. Rep.">
        <title>Draft genome of Tanacetum cinerariifolium, the natural source of mosquito coil.</title>
        <authorList>
            <person name="Yamashiro T."/>
            <person name="Shiraishi A."/>
            <person name="Satake H."/>
            <person name="Nakayama K."/>
        </authorList>
    </citation>
    <scope>NUCLEOTIDE SEQUENCE</scope>
</reference>
<proteinExistence type="predicted"/>
<protein>
    <submittedName>
        <fullName evidence="2">Uncharacterized protein</fullName>
    </submittedName>
</protein>
<dbReference type="AlphaFoldDB" id="A0A699HND5"/>
<organism evidence="2">
    <name type="scientific">Tanacetum cinerariifolium</name>
    <name type="common">Dalmatian daisy</name>
    <name type="synonym">Chrysanthemum cinerariifolium</name>
    <dbReference type="NCBI Taxonomy" id="118510"/>
    <lineage>
        <taxon>Eukaryota</taxon>
        <taxon>Viridiplantae</taxon>
        <taxon>Streptophyta</taxon>
        <taxon>Embryophyta</taxon>
        <taxon>Tracheophyta</taxon>
        <taxon>Spermatophyta</taxon>
        <taxon>Magnoliopsida</taxon>
        <taxon>eudicotyledons</taxon>
        <taxon>Gunneridae</taxon>
        <taxon>Pentapetalae</taxon>
        <taxon>asterids</taxon>
        <taxon>campanulids</taxon>
        <taxon>Asterales</taxon>
        <taxon>Asteraceae</taxon>
        <taxon>Asteroideae</taxon>
        <taxon>Anthemideae</taxon>
        <taxon>Anthemidinae</taxon>
        <taxon>Tanacetum</taxon>
    </lineage>
</organism>
<name>A0A699HND5_TANCI</name>
<dbReference type="EMBL" id="BKCJ010182595">
    <property type="protein sequence ID" value="GEY48637.1"/>
    <property type="molecule type" value="Genomic_DNA"/>
</dbReference>
<gene>
    <name evidence="2" type="ORF">Tci_420611</name>
</gene>
<accession>A0A699HND5</accession>
<sequence>KKYFHIFHSSGSGDGTDFELGVPDEQQHNGEEDDDNEDDSEDETDDDNNDDDGDYNDDKDKNDDNDDEDNSDRTKSDRKDNADNAKEENEEEKGDAEELYRDVNVNLKKEDVEMTKADRVVHDTQKTEGGSLCKTLPTSWAGSSSAPALLWMSLRERLCPMQSSSVSSDFADKLLNFKDTSPSDNVIASLMDTTVHYEELSSHTYSLFTVPVTTILEITSAFPTTIPPPPLSFNPLPQQATPSPTPTTSKIMTSFPVLLDFSSVFKFNDRVTNLEKYLLEIKQFDRYAQAISSFLAIVDRYIDSK</sequence>
<comment type="caution">
    <text evidence="2">The sequence shown here is derived from an EMBL/GenBank/DDBJ whole genome shotgun (WGS) entry which is preliminary data.</text>
</comment>
<evidence type="ECO:0000313" key="2">
    <source>
        <dbReference type="EMBL" id="GEY48637.1"/>
    </source>
</evidence>
<feature type="region of interest" description="Disordered" evidence="1">
    <location>
        <begin position="1"/>
        <end position="101"/>
    </location>
</feature>